<evidence type="ECO:0000256" key="3">
    <source>
        <dbReference type="ARBA" id="ARBA00022679"/>
    </source>
</evidence>
<keyword evidence="10" id="KW-1185">Reference proteome</keyword>
<evidence type="ECO:0000313" key="10">
    <source>
        <dbReference type="Proteomes" id="UP001596496"/>
    </source>
</evidence>
<comment type="subcellular location">
    <subcellularLocation>
        <location evidence="1">Cell membrane</location>
        <topology evidence="1">Multi-pass membrane protein</topology>
    </subcellularLocation>
</comment>
<keyword evidence="3" id="KW-0808">Transferase</keyword>
<reference evidence="10" key="1">
    <citation type="journal article" date="2019" name="Int. J. Syst. Evol. Microbiol.">
        <title>The Global Catalogue of Microorganisms (GCM) 10K type strain sequencing project: providing services to taxonomists for standard genome sequencing and annotation.</title>
        <authorList>
            <consortium name="The Broad Institute Genomics Platform"/>
            <consortium name="The Broad Institute Genome Sequencing Center for Infectious Disease"/>
            <person name="Wu L."/>
            <person name="Ma J."/>
        </authorList>
    </citation>
    <scope>NUCLEOTIDE SEQUENCE [LARGE SCALE GENOMIC DNA]</scope>
    <source>
        <strain evidence="10">CECT 7649</strain>
    </source>
</reference>
<evidence type="ECO:0000256" key="4">
    <source>
        <dbReference type="ARBA" id="ARBA00022692"/>
    </source>
</evidence>
<feature type="transmembrane region" description="Helical" evidence="7">
    <location>
        <begin position="199"/>
        <end position="220"/>
    </location>
</feature>
<dbReference type="CDD" id="cd06853">
    <property type="entry name" value="GT_WecA_like"/>
    <property type="match status" value="1"/>
</dbReference>
<dbReference type="PANTHER" id="PTHR22926:SF3">
    <property type="entry name" value="UNDECAPRENYL-PHOSPHATE ALPHA-N-ACETYLGLUCOSAMINYL 1-PHOSPHATE TRANSFERASE"/>
    <property type="match status" value="1"/>
</dbReference>
<evidence type="ECO:0000256" key="5">
    <source>
        <dbReference type="ARBA" id="ARBA00022989"/>
    </source>
</evidence>
<keyword evidence="2" id="KW-1003">Cell membrane</keyword>
<feature type="chain" id="PRO_5047501520" evidence="8">
    <location>
        <begin position="19"/>
        <end position="346"/>
    </location>
</feature>
<comment type="caution">
    <text evidence="9">The sequence shown here is derived from an EMBL/GenBank/DDBJ whole genome shotgun (WGS) entry which is preliminary data.</text>
</comment>
<keyword evidence="8" id="KW-0732">Signal</keyword>
<feature type="transmembrane region" description="Helical" evidence="7">
    <location>
        <begin position="279"/>
        <end position="299"/>
    </location>
</feature>
<name>A0ABW2NY32_9ACTN</name>
<feature type="transmembrane region" description="Helical" evidence="7">
    <location>
        <begin position="49"/>
        <end position="70"/>
    </location>
</feature>
<dbReference type="InterPro" id="IPR000715">
    <property type="entry name" value="Glycosyl_transferase_4"/>
</dbReference>
<feature type="transmembrane region" description="Helical" evidence="7">
    <location>
        <begin position="305"/>
        <end position="323"/>
    </location>
</feature>
<evidence type="ECO:0000313" key="9">
    <source>
        <dbReference type="EMBL" id="MFC7381513.1"/>
    </source>
</evidence>
<gene>
    <name evidence="9" type="ORF">ACFQSB_04785</name>
</gene>
<evidence type="ECO:0000256" key="1">
    <source>
        <dbReference type="ARBA" id="ARBA00004651"/>
    </source>
</evidence>
<accession>A0ABW2NY32</accession>
<evidence type="ECO:0000256" key="6">
    <source>
        <dbReference type="ARBA" id="ARBA00023136"/>
    </source>
</evidence>
<feature type="transmembrane region" description="Helical" evidence="7">
    <location>
        <begin position="77"/>
        <end position="99"/>
    </location>
</feature>
<feature type="transmembrane region" description="Helical" evidence="7">
    <location>
        <begin position="174"/>
        <end position="192"/>
    </location>
</feature>
<keyword evidence="4 7" id="KW-0812">Transmembrane</keyword>
<dbReference type="PANTHER" id="PTHR22926">
    <property type="entry name" value="PHOSPHO-N-ACETYLMURAMOYL-PENTAPEPTIDE-TRANSFERASE"/>
    <property type="match status" value="1"/>
</dbReference>
<feature type="transmembrane region" description="Helical" evidence="7">
    <location>
        <begin position="150"/>
        <end position="168"/>
    </location>
</feature>
<evidence type="ECO:0000256" key="7">
    <source>
        <dbReference type="SAM" id="Phobius"/>
    </source>
</evidence>
<evidence type="ECO:0000256" key="2">
    <source>
        <dbReference type="ARBA" id="ARBA00022475"/>
    </source>
</evidence>
<feature type="transmembrane region" description="Helical" evidence="7">
    <location>
        <begin position="226"/>
        <end position="249"/>
    </location>
</feature>
<dbReference type="RefSeq" id="WP_380824435.1">
    <property type="nucleotide sequence ID" value="NZ_JBHTCG010000002.1"/>
</dbReference>
<sequence>MNAAIGLASMASACVLSAAATPALRRLALRWNLSDRPGGHKAHDHPTPYLGGPAIVLGTVVPTAAALGLADLRITAIVLAATAIAALGLIDDIASLPVVTRLTVESVAAGGVVLSGVHVTVTGQWVDGLITVMWIVVMTNSFNLLDNMDGALGTVTAVTAAFLAAAALMSDRPAFAVLLGALALSCLGFLAHNWPPARIFMGDSGSLFIGFTLTCSSVAVETGRAAGTTAAGLLLWTFVAVVDTGVVLVSRIRAGRSPLSGGTDHLSHRLRRMGLGSRAVPAALGAVAAVPGALCLAIAVGWVPALAAAIVTGGVATLLIGLLQGVPAYAPVGPVDNLAKITERRR</sequence>
<keyword evidence="5 7" id="KW-1133">Transmembrane helix</keyword>
<evidence type="ECO:0000256" key="8">
    <source>
        <dbReference type="SAM" id="SignalP"/>
    </source>
</evidence>
<dbReference type="Proteomes" id="UP001596496">
    <property type="component" value="Unassembled WGS sequence"/>
</dbReference>
<feature type="signal peptide" evidence="8">
    <location>
        <begin position="1"/>
        <end position="18"/>
    </location>
</feature>
<feature type="transmembrane region" description="Helical" evidence="7">
    <location>
        <begin position="119"/>
        <end position="138"/>
    </location>
</feature>
<proteinExistence type="predicted"/>
<dbReference type="Pfam" id="PF00953">
    <property type="entry name" value="Glycos_transf_4"/>
    <property type="match status" value="1"/>
</dbReference>
<protein>
    <submittedName>
        <fullName evidence="9">Glycosyltransferase family 4 protein</fullName>
    </submittedName>
</protein>
<dbReference type="EMBL" id="JBHTCG010000002">
    <property type="protein sequence ID" value="MFC7381513.1"/>
    <property type="molecule type" value="Genomic_DNA"/>
</dbReference>
<keyword evidence="6 7" id="KW-0472">Membrane</keyword>
<organism evidence="9 10">
    <name type="scientific">Sphaerisporangium rhizosphaerae</name>
    <dbReference type="NCBI Taxonomy" id="2269375"/>
    <lineage>
        <taxon>Bacteria</taxon>
        <taxon>Bacillati</taxon>
        <taxon>Actinomycetota</taxon>
        <taxon>Actinomycetes</taxon>
        <taxon>Streptosporangiales</taxon>
        <taxon>Streptosporangiaceae</taxon>
        <taxon>Sphaerisporangium</taxon>
    </lineage>
</organism>